<reference evidence="3" key="2">
    <citation type="submission" date="2015-01" db="EMBL/GenBank/DDBJ databases">
        <title>Evolutionary Origins and Diversification of the Mycorrhizal Mutualists.</title>
        <authorList>
            <consortium name="DOE Joint Genome Institute"/>
            <consortium name="Mycorrhizal Genomics Consortium"/>
            <person name="Kohler A."/>
            <person name="Kuo A."/>
            <person name="Nagy L.G."/>
            <person name="Floudas D."/>
            <person name="Copeland A."/>
            <person name="Barry K.W."/>
            <person name="Cichocki N."/>
            <person name="Veneault-Fourrey C."/>
            <person name="LaButti K."/>
            <person name="Lindquist E.A."/>
            <person name="Lipzen A."/>
            <person name="Lundell T."/>
            <person name="Morin E."/>
            <person name="Murat C."/>
            <person name="Riley R."/>
            <person name="Ohm R."/>
            <person name="Sun H."/>
            <person name="Tunlid A."/>
            <person name="Henrissat B."/>
            <person name="Grigoriev I.V."/>
            <person name="Hibbett D.S."/>
            <person name="Martin F."/>
        </authorList>
    </citation>
    <scope>NUCLEOTIDE SEQUENCE [LARGE SCALE GENOMIC DNA]</scope>
    <source>
        <strain evidence="3">MUT 4182</strain>
    </source>
</reference>
<dbReference type="EMBL" id="KN822978">
    <property type="protein sequence ID" value="KIO29859.1"/>
    <property type="molecule type" value="Genomic_DNA"/>
</dbReference>
<keyword evidence="3" id="KW-1185">Reference proteome</keyword>
<feature type="region of interest" description="Disordered" evidence="1">
    <location>
        <begin position="1"/>
        <end position="32"/>
    </location>
</feature>
<feature type="compositionally biased region" description="Low complexity" evidence="1">
    <location>
        <begin position="243"/>
        <end position="253"/>
    </location>
</feature>
<accession>A0A0C3QQL8</accession>
<evidence type="ECO:0000256" key="1">
    <source>
        <dbReference type="SAM" id="MobiDB-lite"/>
    </source>
</evidence>
<protein>
    <submittedName>
        <fullName evidence="2">Uncharacterized protein</fullName>
    </submittedName>
</protein>
<feature type="compositionally biased region" description="Low complexity" evidence="1">
    <location>
        <begin position="175"/>
        <end position="192"/>
    </location>
</feature>
<gene>
    <name evidence="2" type="ORF">M407DRAFT_162664</name>
</gene>
<feature type="compositionally biased region" description="Polar residues" evidence="1">
    <location>
        <begin position="71"/>
        <end position="82"/>
    </location>
</feature>
<evidence type="ECO:0000313" key="2">
    <source>
        <dbReference type="EMBL" id="KIO29859.1"/>
    </source>
</evidence>
<dbReference type="OrthoDB" id="3263231at2759"/>
<evidence type="ECO:0000313" key="3">
    <source>
        <dbReference type="Proteomes" id="UP000054248"/>
    </source>
</evidence>
<feature type="region of interest" description="Disordered" evidence="1">
    <location>
        <begin position="175"/>
        <end position="272"/>
    </location>
</feature>
<feature type="compositionally biased region" description="Basic and acidic residues" evidence="1">
    <location>
        <begin position="1"/>
        <end position="22"/>
    </location>
</feature>
<sequence length="272" mass="27560">MQKKIELDGDIFDPDRNVERPGRLNGSLDLSEPQMLARPYNYQPATTGSGAAAAAAAGGAAGAGLAGLGANRSSQSHRQSSVAPGELFPQNQYPYGQSPYPPAGGRPQSAYLSQGPVDLSRGPSDGSAYGGMAQSAEYAYSGVTSPVSGPRGPSSDGGAPQGAAYLAAFPAGVTQYTSSTSSSAAAKAQQAAEARRMHVANDEDGPNGPVVQHQDGGRVRQDAPSQPTEVPPAYDSIPREEPGPSGAGPASAGDEAREAAARPEKSSRPPSN</sequence>
<feature type="compositionally biased region" description="Basic and acidic residues" evidence="1">
    <location>
        <begin position="254"/>
        <end position="272"/>
    </location>
</feature>
<name>A0A0C3QQL8_9AGAM</name>
<reference evidence="2 3" key="1">
    <citation type="submission" date="2014-04" db="EMBL/GenBank/DDBJ databases">
        <authorList>
            <consortium name="DOE Joint Genome Institute"/>
            <person name="Kuo A."/>
            <person name="Girlanda M."/>
            <person name="Perotto S."/>
            <person name="Kohler A."/>
            <person name="Nagy L.G."/>
            <person name="Floudas D."/>
            <person name="Copeland A."/>
            <person name="Barry K.W."/>
            <person name="Cichocki N."/>
            <person name="Veneault-Fourrey C."/>
            <person name="LaButti K."/>
            <person name="Lindquist E.A."/>
            <person name="Lipzen A."/>
            <person name="Lundell T."/>
            <person name="Morin E."/>
            <person name="Murat C."/>
            <person name="Sun H."/>
            <person name="Tunlid A."/>
            <person name="Henrissat B."/>
            <person name="Grigoriev I.V."/>
            <person name="Hibbett D.S."/>
            <person name="Martin F."/>
            <person name="Nordberg H.P."/>
            <person name="Cantor M.N."/>
            <person name="Hua S.X."/>
        </authorList>
    </citation>
    <scope>NUCLEOTIDE SEQUENCE [LARGE SCALE GENOMIC DNA]</scope>
    <source>
        <strain evidence="2 3">MUT 4182</strain>
    </source>
</reference>
<proteinExistence type="predicted"/>
<dbReference type="HOGENOM" id="CLU_882752_0_0_1"/>
<organism evidence="2 3">
    <name type="scientific">Tulasnella calospora MUT 4182</name>
    <dbReference type="NCBI Taxonomy" id="1051891"/>
    <lineage>
        <taxon>Eukaryota</taxon>
        <taxon>Fungi</taxon>
        <taxon>Dikarya</taxon>
        <taxon>Basidiomycota</taxon>
        <taxon>Agaricomycotina</taxon>
        <taxon>Agaricomycetes</taxon>
        <taxon>Cantharellales</taxon>
        <taxon>Tulasnellaceae</taxon>
        <taxon>Tulasnella</taxon>
    </lineage>
</organism>
<feature type="region of interest" description="Disordered" evidence="1">
    <location>
        <begin position="63"/>
        <end position="162"/>
    </location>
</feature>
<dbReference type="AlphaFoldDB" id="A0A0C3QQL8"/>
<dbReference type="Proteomes" id="UP000054248">
    <property type="component" value="Unassembled WGS sequence"/>
</dbReference>